<accession>A0A059EX11</accession>
<organism evidence="4 5">
    <name type="scientific">Anncaliia algerae PRA339</name>
    <dbReference type="NCBI Taxonomy" id="1288291"/>
    <lineage>
        <taxon>Eukaryota</taxon>
        <taxon>Fungi</taxon>
        <taxon>Fungi incertae sedis</taxon>
        <taxon>Microsporidia</taxon>
        <taxon>Tubulinosematoidea</taxon>
        <taxon>Tubulinosematidae</taxon>
        <taxon>Anncaliia</taxon>
    </lineage>
</organism>
<dbReference type="InterPro" id="IPR050502">
    <property type="entry name" value="Euk_RNA-bind_prot"/>
</dbReference>
<dbReference type="HOGENOM" id="CLU_669075_0_0_1"/>
<dbReference type="Pfam" id="PF00076">
    <property type="entry name" value="RRM_1"/>
    <property type="match status" value="1"/>
</dbReference>
<reference evidence="4 5" key="2">
    <citation type="submission" date="2014-03" db="EMBL/GenBank/DDBJ databases">
        <title>The Genome Sequence of Anncaliia algerae insect isolate PRA339.</title>
        <authorList>
            <consortium name="The Broad Institute Genome Sequencing Platform"/>
            <consortium name="The Broad Institute Genome Sequencing Center for Infectious Disease"/>
            <person name="Cuomo C."/>
            <person name="Becnel J."/>
            <person name="Sanscrainte N."/>
            <person name="Walker B."/>
            <person name="Young S.K."/>
            <person name="Zeng Q."/>
            <person name="Gargeya S."/>
            <person name="Fitzgerald M."/>
            <person name="Haas B."/>
            <person name="Abouelleil A."/>
            <person name="Alvarado L."/>
            <person name="Arachchi H.M."/>
            <person name="Berlin A.M."/>
            <person name="Chapman S.B."/>
            <person name="Dewar J."/>
            <person name="Goldberg J."/>
            <person name="Griggs A."/>
            <person name="Gujja S."/>
            <person name="Hansen M."/>
            <person name="Howarth C."/>
            <person name="Imamovic A."/>
            <person name="Larimer J."/>
            <person name="McCowan C."/>
            <person name="Murphy C."/>
            <person name="Neiman D."/>
            <person name="Pearson M."/>
            <person name="Priest M."/>
            <person name="Roberts A."/>
            <person name="Saif S."/>
            <person name="Shea T."/>
            <person name="Sisk P."/>
            <person name="Sykes S."/>
            <person name="Wortman J."/>
            <person name="Nusbaum C."/>
            <person name="Birren B."/>
        </authorList>
    </citation>
    <scope>NUCLEOTIDE SEQUENCE [LARGE SCALE GENOMIC DNA]</scope>
    <source>
        <strain evidence="4 5">PRA339</strain>
    </source>
</reference>
<keyword evidence="5" id="KW-1185">Reference proteome</keyword>
<dbReference type="Proteomes" id="UP000030655">
    <property type="component" value="Unassembled WGS sequence"/>
</dbReference>
<evidence type="ECO:0000259" key="3">
    <source>
        <dbReference type="PROSITE" id="PS50102"/>
    </source>
</evidence>
<keyword evidence="1 2" id="KW-0694">RNA-binding</keyword>
<dbReference type="InterPro" id="IPR000504">
    <property type="entry name" value="RRM_dom"/>
</dbReference>
<dbReference type="AlphaFoldDB" id="A0A059EX11"/>
<dbReference type="SUPFAM" id="SSF54928">
    <property type="entry name" value="RNA-binding domain, RBD"/>
    <property type="match status" value="2"/>
</dbReference>
<feature type="domain" description="RRM" evidence="3">
    <location>
        <begin position="255"/>
        <end position="330"/>
    </location>
</feature>
<dbReference type="InterPro" id="IPR012677">
    <property type="entry name" value="Nucleotide-bd_a/b_plait_sf"/>
</dbReference>
<reference evidence="5" key="1">
    <citation type="submission" date="2013-02" db="EMBL/GenBank/DDBJ databases">
        <authorList>
            <consortium name="The Broad Institute Genome Sequencing Platform"/>
            <person name="Cuomo C."/>
            <person name="Becnel J."/>
            <person name="Sanscrainte N."/>
            <person name="Walker B."/>
            <person name="Young S.K."/>
            <person name="Zeng Q."/>
            <person name="Gargeya S."/>
            <person name="Fitzgerald M."/>
            <person name="Haas B."/>
            <person name="Abouelleil A."/>
            <person name="Alvarado L."/>
            <person name="Arachchi H.M."/>
            <person name="Berlin A.M."/>
            <person name="Chapman S.B."/>
            <person name="Dewar J."/>
            <person name="Goldberg J."/>
            <person name="Griggs A."/>
            <person name="Gujja S."/>
            <person name="Hansen M."/>
            <person name="Howarth C."/>
            <person name="Imamovic A."/>
            <person name="Larimer J."/>
            <person name="McCowan C."/>
            <person name="Murphy C."/>
            <person name="Neiman D."/>
            <person name="Pearson M."/>
            <person name="Priest M."/>
            <person name="Roberts A."/>
            <person name="Saif S."/>
            <person name="Shea T."/>
            <person name="Sisk P."/>
            <person name="Sykes S."/>
            <person name="Wortman J."/>
            <person name="Nusbaum C."/>
            <person name="Birren B."/>
        </authorList>
    </citation>
    <scope>NUCLEOTIDE SEQUENCE [LARGE SCALE GENOMIC DNA]</scope>
    <source>
        <strain evidence="5">PRA339</strain>
    </source>
</reference>
<dbReference type="EMBL" id="KK365274">
    <property type="protein sequence ID" value="KCZ79450.1"/>
    <property type="molecule type" value="Genomic_DNA"/>
</dbReference>
<dbReference type="PANTHER" id="PTHR48025">
    <property type="entry name" value="OS02G0815200 PROTEIN"/>
    <property type="match status" value="1"/>
</dbReference>
<protein>
    <recommendedName>
        <fullName evidence="3">RRM domain-containing protein</fullName>
    </recommendedName>
</protein>
<gene>
    <name evidence="4" type="ORF">H312_03165</name>
</gene>
<dbReference type="PANTHER" id="PTHR48025:SF1">
    <property type="entry name" value="RRM DOMAIN-CONTAINING PROTEIN"/>
    <property type="match status" value="1"/>
</dbReference>
<dbReference type="GO" id="GO:0003729">
    <property type="term" value="F:mRNA binding"/>
    <property type="evidence" value="ECO:0007669"/>
    <property type="project" value="TreeGrafter"/>
</dbReference>
<dbReference type="OrthoDB" id="439639at2759"/>
<proteinExistence type="predicted"/>
<evidence type="ECO:0000256" key="1">
    <source>
        <dbReference type="ARBA" id="ARBA00022884"/>
    </source>
</evidence>
<evidence type="ECO:0000313" key="5">
    <source>
        <dbReference type="Proteomes" id="UP000030655"/>
    </source>
</evidence>
<dbReference type="InterPro" id="IPR035979">
    <property type="entry name" value="RBD_domain_sf"/>
</dbReference>
<dbReference type="SMART" id="SM00360">
    <property type="entry name" value="RRM"/>
    <property type="match status" value="2"/>
</dbReference>
<dbReference type="PROSITE" id="PS50102">
    <property type="entry name" value="RRM"/>
    <property type="match status" value="1"/>
</dbReference>
<dbReference type="VEuPathDB" id="MicrosporidiaDB:H312_03165"/>
<dbReference type="Gene3D" id="3.30.70.330">
    <property type="match status" value="1"/>
</dbReference>
<evidence type="ECO:0000256" key="2">
    <source>
        <dbReference type="PROSITE-ProRule" id="PRU00176"/>
    </source>
</evidence>
<name>A0A059EX11_9MICR</name>
<evidence type="ECO:0000313" key="4">
    <source>
        <dbReference type="EMBL" id="KCZ79450.1"/>
    </source>
</evidence>
<dbReference type="STRING" id="1288291.A0A059EX11"/>
<sequence length="330" mass="39191">MHKVVFKNLPKDLNLTEFTNYLNTKFNVTDVFPLKKNDKLTGVCFVTFKEEAFRVVKYYNKSFYKNMRILCELYTPKDESITPTDALIEENYYNYVNKEKTLVKEEFVNMLYLNLPFIFKKTDSAVGFFFKEQEIVNKIKEFFFNNRIHLNKLTNKKSKTKLFVRGVKEIKTNCKIIYGPDSLVNIYEFDEFTIRNGIKELQKSVWEYVPLCECQITNDLKLCLNTGELKRLRKEKYEKIKEKKENEDNIVNEEVKLIIKNLPFQATLKEVKQLFTGYNIKSVRIPVKRSGESRGFGFIECPKNVGKEIIEKFSDCHFYGRRLHILYAEN</sequence>